<evidence type="ECO:0000313" key="1">
    <source>
        <dbReference type="EMBL" id="KAI0054491.1"/>
    </source>
</evidence>
<dbReference type="EMBL" id="MU277411">
    <property type="protein sequence ID" value="KAI0054491.1"/>
    <property type="molecule type" value="Genomic_DNA"/>
</dbReference>
<evidence type="ECO:0000313" key="2">
    <source>
        <dbReference type="Proteomes" id="UP000814140"/>
    </source>
</evidence>
<proteinExistence type="predicted"/>
<reference evidence="1" key="1">
    <citation type="submission" date="2021-03" db="EMBL/GenBank/DDBJ databases">
        <authorList>
            <consortium name="DOE Joint Genome Institute"/>
            <person name="Ahrendt S."/>
            <person name="Looney B.P."/>
            <person name="Miyauchi S."/>
            <person name="Morin E."/>
            <person name="Drula E."/>
            <person name="Courty P.E."/>
            <person name="Chicoki N."/>
            <person name="Fauchery L."/>
            <person name="Kohler A."/>
            <person name="Kuo A."/>
            <person name="Labutti K."/>
            <person name="Pangilinan J."/>
            <person name="Lipzen A."/>
            <person name="Riley R."/>
            <person name="Andreopoulos W."/>
            <person name="He G."/>
            <person name="Johnson J."/>
            <person name="Barry K.W."/>
            <person name="Grigoriev I.V."/>
            <person name="Nagy L."/>
            <person name="Hibbett D."/>
            <person name="Henrissat B."/>
            <person name="Matheny P.B."/>
            <person name="Labbe J."/>
            <person name="Martin F."/>
        </authorList>
    </citation>
    <scope>NUCLEOTIDE SEQUENCE</scope>
    <source>
        <strain evidence="1">HHB10654</strain>
    </source>
</reference>
<reference evidence="1" key="2">
    <citation type="journal article" date="2022" name="New Phytol.">
        <title>Evolutionary transition to the ectomycorrhizal habit in the genomes of a hyperdiverse lineage of mushroom-forming fungi.</title>
        <authorList>
            <person name="Looney B."/>
            <person name="Miyauchi S."/>
            <person name="Morin E."/>
            <person name="Drula E."/>
            <person name="Courty P.E."/>
            <person name="Kohler A."/>
            <person name="Kuo A."/>
            <person name="LaButti K."/>
            <person name="Pangilinan J."/>
            <person name="Lipzen A."/>
            <person name="Riley R."/>
            <person name="Andreopoulos W."/>
            <person name="He G."/>
            <person name="Johnson J."/>
            <person name="Nolan M."/>
            <person name="Tritt A."/>
            <person name="Barry K.W."/>
            <person name="Grigoriev I.V."/>
            <person name="Nagy L.G."/>
            <person name="Hibbett D."/>
            <person name="Henrissat B."/>
            <person name="Matheny P.B."/>
            <person name="Labbe J."/>
            <person name="Martin F.M."/>
        </authorList>
    </citation>
    <scope>NUCLEOTIDE SEQUENCE</scope>
    <source>
        <strain evidence="1">HHB10654</strain>
    </source>
</reference>
<dbReference type="Proteomes" id="UP000814140">
    <property type="component" value="Unassembled WGS sequence"/>
</dbReference>
<accession>A0ACB8SF09</accession>
<organism evidence="1 2">
    <name type="scientific">Artomyces pyxidatus</name>
    <dbReference type="NCBI Taxonomy" id="48021"/>
    <lineage>
        <taxon>Eukaryota</taxon>
        <taxon>Fungi</taxon>
        <taxon>Dikarya</taxon>
        <taxon>Basidiomycota</taxon>
        <taxon>Agaricomycotina</taxon>
        <taxon>Agaricomycetes</taxon>
        <taxon>Russulales</taxon>
        <taxon>Auriscalpiaceae</taxon>
        <taxon>Artomyces</taxon>
    </lineage>
</organism>
<sequence>TIYRFYVHGRELASLLSVDRAHRGRYIRLAILASTDLFLSIPLDVWQLHGNAKVVRPWVSWQTVHADFSAVTPIPTALWTSDAQTIASLEVTRWSTVLCGFLFFALFGTFSQEAREHYRSAYRFTRSRMGQAATRTVFAPRTFEQYVHVSQNFGDIFNGASSLPQNLDSWPRYCRSRSARGEAPRCIHQCHSVPCIFAQHTREGA</sequence>
<comment type="caution">
    <text evidence="1">The sequence shown here is derived from an EMBL/GenBank/DDBJ whole genome shotgun (WGS) entry which is preliminary data.</text>
</comment>
<gene>
    <name evidence="1" type="ORF">BV25DRAFT_1816982</name>
</gene>
<protein>
    <submittedName>
        <fullName evidence="1">STE3-domain-containing protein</fullName>
    </submittedName>
</protein>
<keyword evidence="2" id="KW-1185">Reference proteome</keyword>
<name>A0ACB8SF09_9AGAM</name>
<feature type="non-terminal residue" evidence="1">
    <location>
        <position position="1"/>
    </location>
</feature>